<gene>
    <name evidence="6" type="ORF">MNB_SUP05-6-337</name>
</gene>
<dbReference type="AlphaFoldDB" id="A0A1W1DHU1"/>
<dbReference type="GO" id="GO:0005737">
    <property type="term" value="C:cytoplasm"/>
    <property type="evidence" value="ECO:0007669"/>
    <property type="project" value="InterPro"/>
</dbReference>
<dbReference type="GO" id="GO:0042026">
    <property type="term" value="P:protein refolding"/>
    <property type="evidence" value="ECO:0007669"/>
    <property type="project" value="TreeGrafter"/>
</dbReference>
<dbReference type="Gene3D" id="3.90.1280.10">
    <property type="entry name" value="HSP33 redox switch-like"/>
    <property type="match status" value="1"/>
</dbReference>
<evidence type="ECO:0000256" key="5">
    <source>
        <dbReference type="ARBA" id="ARBA00023284"/>
    </source>
</evidence>
<dbReference type="InterPro" id="IPR023212">
    <property type="entry name" value="Hsp33_helix_hairpin_bin_dom_sf"/>
</dbReference>
<keyword evidence="6" id="KW-0346">Stress response</keyword>
<dbReference type="PIRSF" id="PIRSF005261">
    <property type="entry name" value="Heat_shock_Hsp33"/>
    <property type="match status" value="1"/>
</dbReference>
<dbReference type="Pfam" id="PF01430">
    <property type="entry name" value="HSP33"/>
    <property type="match status" value="1"/>
</dbReference>
<keyword evidence="4" id="KW-0143">Chaperone</keyword>
<sequence>MINDRGYSKQVRQLFGELSALAIMLANGMKHKGKLTMQYQGNGIMSLLLVEVTHDRKMRGMVRSDGVIKDDDNLDAILGEGQMVVTLYNAQTDSSFQSLIPRNTLGLIPTFEDYFSQSEQLDSKLWVSSTKDNLSAMMIQKMPEIKKNDKEGWNRITALASTITNEELCSLDAEQLLHRLFHEETVQLFTQEQVDYECQQDRKRFEKIIFDLGEEDARNLLKERGEISIHNEICNEHLFFNEQDLDHIFAKD</sequence>
<keyword evidence="1" id="KW-0963">Cytoplasm</keyword>
<keyword evidence="3" id="KW-1015">Disulfide bond</keyword>
<dbReference type="InterPro" id="IPR016153">
    <property type="entry name" value="Heat_shock_Hsp33_N"/>
</dbReference>
<dbReference type="GO" id="GO:0044183">
    <property type="term" value="F:protein folding chaperone"/>
    <property type="evidence" value="ECO:0007669"/>
    <property type="project" value="TreeGrafter"/>
</dbReference>
<reference evidence="6" key="1">
    <citation type="submission" date="2016-10" db="EMBL/GenBank/DDBJ databases">
        <authorList>
            <person name="de Groot N.N."/>
        </authorList>
    </citation>
    <scope>NUCLEOTIDE SEQUENCE</scope>
</reference>
<evidence type="ECO:0000313" key="6">
    <source>
        <dbReference type="EMBL" id="SFV80721.1"/>
    </source>
</evidence>
<evidence type="ECO:0000256" key="1">
    <source>
        <dbReference type="ARBA" id="ARBA00022490"/>
    </source>
</evidence>
<organism evidence="6">
    <name type="scientific">hydrothermal vent metagenome</name>
    <dbReference type="NCBI Taxonomy" id="652676"/>
    <lineage>
        <taxon>unclassified sequences</taxon>
        <taxon>metagenomes</taxon>
        <taxon>ecological metagenomes</taxon>
    </lineage>
</organism>
<dbReference type="SUPFAM" id="SSF64397">
    <property type="entry name" value="Hsp33 domain"/>
    <property type="match status" value="1"/>
</dbReference>
<dbReference type="EMBL" id="FPHV01000001">
    <property type="protein sequence ID" value="SFV80721.1"/>
    <property type="molecule type" value="Genomic_DNA"/>
</dbReference>
<evidence type="ECO:0000256" key="4">
    <source>
        <dbReference type="ARBA" id="ARBA00023186"/>
    </source>
</evidence>
<dbReference type="PANTHER" id="PTHR30111">
    <property type="entry name" value="33 KDA CHAPERONIN"/>
    <property type="match status" value="1"/>
</dbReference>
<dbReference type="InterPro" id="IPR016154">
    <property type="entry name" value="Heat_shock_Hsp33_C"/>
</dbReference>
<dbReference type="InterPro" id="IPR000397">
    <property type="entry name" value="Heat_shock_Hsp33"/>
</dbReference>
<dbReference type="PANTHER" id="PTHR30111:SF1">
    <property type="entry name" value="33 KDA CHAPERONIN"/>
    <property type="match status" value="1"/>
</dbReference>
<dbReference type="Gene3D" id="3.55.30.10">
    <property type="entry name" value="Hsp33 domain"/>
    <property type="match status" value="1"/>
</dbReference>
<keyword evidence="5" id="KW-0676">Redox-active center</keyword>
<proteinExistence type="predicted"/>
<evidence type="ECO:0000256" key="3">
    <source>
        <dbReference type="ARBA" id="ARBA00023157"/>
    </source>
</evidence>
<protein>
    <submittedName>
        <fullName evidence="6">33 kDa chaperonin (Heat shock protein 33) (HSP33)</fullName>
    </submittedName>
</protein>
<name>A0A1W1DHU1_9ZZZZ</name>
<keyword evidence="2" id="KW-0862">Zinc</keyword>
<dbReference type="Gene3D" id="1.10.287.480">
    <property type="entry name" value="helix hairpin bin"/>
    <property type="match status" value="1"/>
</dbReference>
<accession>A0A1W1DHU1</accession>
<dbReference type="SUPFAM" id="SSF118352">
    <property type="entry name" value="HSP33 redox switch-like"/>
    <property type="match status" value="1"/>
</dbReference>
<dbReference type="GO" id="GO:0051082">
    <property type="term" value="F:unfolded protein binding"/>
    <property type="evidence" value="ECO:0007669"/>
    <property type="project" value="InterPro"/>
</dbReference>
<evidence type="ECO:0000256" key="2">
    <source>
        <dbReference type="ARBA" id="ARBA00022833"/>
    </source>
</evidence>